<evidence type="ECO:0000313" key="8">
    <source>
        <dbReference type="EMBL" id="BAF35982.1"/>
    </source>
</evidence>
<dbReference type="Pfam" id="PF00010">
    <property type="entry name" value="HLH"/>
    <property type="match status" value="1"/>
</dbReference>
<dbReference type="InterPro" id="IPR011598">
    <property type="entry name" value="bHLH_dom"/>
</dbReference>
<dbReference type="InterPro" id="IPR036638">
    <property type="entry name" value="HLH_DNA-bd_sf"/>
</dbReference>
<keyword evidence="2" id="KW-0805">Transcription regulation</keyword>
<keyword evidence="5" id="KW-0539">Nucleus</keyword>
<dbReference type="PROSITE" id="PS50888">
    <property type="entry name" value="BHLH"/>
    <property type="match status" value="1"/>
</dbReference>
<evidence type="ECO:0000256" key="6">
    <source>
        <dbReference type="SAM" id="Coils"/>
    </source>
</evidence>
<dbReference type="Gene3D" id="4.10.280.10">
    <property type="entry name" value="Helix-loop-helix DNA-binding domain"/>
    <property type="match status" value="1"/>
</dbReference>
<dbReference type="SUPFAM" id="SSF47459">
    <property type="entry name" value="HLH, helix-loop-helix DNA-binding domain"/>
    <property type="match status" value="1"/>
</dbReference>
<dbReference type="CDD" id="cd11401">
    <property type="entry name" value="bHLHzip_Mad"/>
    <property type="match status" value="1"/>
</dbReference>
<dbReference type="PANTHER" id="PTHR11969">
    <property type="entry name" value="MAX DIMERIZATION, MAD"/>
    <property type="match status" value="1"/>
</dbReference>
<evidence type="ECO:0000256" key="1">
    <source>
        <dbReference type="ARBA" id="ARBA00004123"/>
    </source>
</evidence>
<evidence type="ECO:0000259" key="7">
    <source>
        <dbReference type="PROSITE" id="PS50888"/>
    </source>
</evidence>
<dbReference type="GO" id="GO:0005634">
    <property type="term" value="C:nucleus"/>
    <property type="evidence" value="ECO:0007669"/>
    <property type="project" value="UniProtKB-SubCell"/>
</dbReference>
<accession>A0A9R4</accession>
<proteinExistence type="evidence at transcript level"/>
<dbReference type="GO" id="GO:0000978">
    <property type="term" value="F:RNA polymerase II cis-regulatory region sequence-specific DNA binding"/>
    <property type="evidence" value="ECO:0007669"/>
    <property type="project" value="TreeGrafter"/>
</dbReference>
<dbReference type="AlphaFoldDB" id="A0A9R4"/>
<dbReference type="GO" id="GO:0046983">
    <property type="term" value="F:protein dimerization activity"/>
    <property type="evidence" value="ECO:0007669"/>
    <property type="project" value="InterPro"/>
</dbReference>
<dbReference type="SMART" id="SM00353">
    <property type="entry name" value="HLH"/>
    <property type="match status" value="1"/>
</dbReference>
<keyword evidence="3" id="KW-0238">DNA-binding</keyword>
<keyword evidence="4" id="KW-0804">Transcription</keyword>
<dbReference type="GO" id="GO:0000981">
    <property type="term" value="F:DNA-binding transcription factor activity, RNA polymerase II-specific"/>
    <property type="evidence" value="ECO:0007669"/>
    <property type="project" value="TreeGrafter"/>
</dbReference>
<evidence type="ECO:0000256" key="4">
    <source>
        <dbReference type="ARBA" id="ARBA00023163"/>
    </source>
</evidence>
<evidence type="ECO:0000256" key="5">
    <source>
        <dbReference type="ARBA" id="ARBA00023242"/>
    </source>
</evidence>
<keyword evidence="6" id="KW-0175">Coiled coil</keyword>
<evidence type="ECO:0000256" key="3">
    <source>
        <dbReference type="ARBA" id="ARBA00023125"/>
    </source>
</evidence>
<feature type="coiled-coil region" evidence="6">
    <location>
        <begin position="106"/>
        <end position="136"/>
    </location>
</feature>
<gene>
    <name evidence="8" type="primary">Mt-MAD</name>
</gene>
<protein>
    <submittedName>
        <fullName evidence="8">BHLH transcription factor MAD</fullName>
    </submittedName>
</protein>
<feature type="domain" description="BHLH" evidence="7">
    <location>
        <begin position="64"/>
        <end position="116"/>
    </location>
</feature>
<dbReference type="PANTHER" id="PTHR11969:SF54">
    <property type="entry name" value="MAD-LIKE PROTEIN 1"/>
    <property type="match status" value="1"/>
</dbReference>
<organism evidence="8">
    <name type="scientific">Molgula tectiformis</name>
    <name type="common">Ascidian</name>
    <dbReference type="NCBI Taxonomy" id="30286"/>
    <lineage>
        <taxon>Eukaryota</taxon>
        <taxon>Metazoa</taxon>
        <taxon>Chordata</taxon>
        <taxon>Tunicata</taxon>
        <taxon>Ascidiacea</taxon>
        <taxon>Stolidobranchia</taxon>
        <taxon>Molgulidae</taxon>
        <taxon>Molgula</taxon>
    </lineage>
</organism>
<comment type="subcellular location">
    <subcellularLocation>
        <location evidence="1">Nucleus</location>
    </subcellularLocation>
</comment>
<sequence length="203" mass="23193">MDQLKKDVNEIVGLDILIKAADYIETCENEKRHRESDHGYASTYRYIDDNEPLHKRVKITKKNQSRTSHNELEKNRRAHLRNCLDNLKAIVPLGQDASRHTTLGLLNKATSLIEDLERQQKIYNKQKSDLSNHNEQLKHLLLGLELSSRIRHDSTNSIGLSDLSTDSDKEEIIDVTECSSSGDELIQELIGMKTMPAEMVIMS</sequence>
<reference evidence="8" key="1">
    <citation type="journal article" date="2007" name="Dev. Biol.">
        <title>Analysis of large scale expression sequenced tags (ESTs) from the anural ascidian, Molgula tectiformis.</title>
        <authorList>
            <person name="Gyoja F."/>
            <person name="Satou Y."/>
            <person name="Shin-i T."/>
            <person name="Kohara Y."/>
            <person name="Swalla B.J."/>
            <person name="Satoh N."/>
        </authorList>
    </citation>
    <scope>NUCLEOTIDE SEQUENCE</scope>
</reference>
<evidence type="ECO:0000256" key="2">
    <source>
        <dbReference type="ARBA" id="ARBA00023015"/>
    </source>
</evidence>
<dbReference type="EMBL" id="AB280029">
    <property type="protein sequence ID" value="BAF35982.1"/>
    <property type="molecule type" value="mRNA"/>
</dbReference>
<name>A0A9R4_MOLTE</name>